<feature type="transmembrane region" description="Helical" evidence="1">
    <location>
        <begin position="360"/>
        <end position="385"/>
    </location>
</feature>
<proteinExistence type="predicted"/>
<dbReference type="EMBL" id="KV878582">
    <property type="protein sequence ID" value="OJJ64182.1"/>
    <property type="molecule type" value="Genomic_DNA"/>
</dbReference>
<evidence type="ECO:0000256" key="1">
    <source>
        <dbReference type="SAM" id="Phobius"/>
    </source>
</evidence>
<sequence>MASLFPSIVTGVAIGFQTLVAATDGFCGLSGQDSIIRAILVPLDSASGLLLFIALLHYFDYIGEGFFMNLPRWSLLHSLAPGLMQIASNVEFPIRTDWRQVEKPTRIAQIRWKATANEVASDYEIVPNTSLFIVPYMRAQVPPGRPTVLPRHDVTMSRDSIQNAAAQSFARFLIVVTWSSIMFAGHNVILWFYVTRWQIYLPLVFAGYGRLLLTIFQASSVFTYSCHYKGVCTWASPYRSSKSLKPWAWDDARQQAFSQSVRTNLGWNYPAKIFCYILEFLWPRLISSVVPAQQRGTSMYSVFGSPVDVEFATGGCLELRISERTTSTVRDLYDIRFLNVPQSIKHFLRNPLVPSPAERLVFGGLTIVPIFVAIVEPVLVGVIHAHQVPKALYLLEQVIVAVIRYYDFSDSSINTKLRITTPAVQAPQA</sequence>
<dbReference type="OrthoDB" id="4524878at2759"/>
<gene>
    <name evidence="2" type="ORF">ASPSYDRAFT_84205</name>
</gene>
<reference evidence="3" key="1">
    <citation type="journal article" date="2017" name="Genome Biol.">
        <title>Comparative genomics reveals high biological diversity and specific adaptations in the industrially and medically important fungal genus Aspergillus.</title>
        <authorList>
            <person name="de Vries R.P."/>
            <person name="Riley R."/>
            <person name="Wiebenga A."/>
            <person name="Aguilar-Osorio G."/>
            <person name="Amillis S."/>
            <person name="Uchima C.A."/>
            <person name="Anderluh G."/>
            <person name="Asadollahi M."/>
            <person name="Askin M."/>
            <person name="Barry K."/>
            <person name="Battaglia E."/>
            <person name="Bayram O."/>
            <person name="Benocci T."/>
            <person name="Braus-Stromeyer S.A."/>
            <person name="Caldana C."/>
            <person name="Canovas D."/>
            <person name="Cerqueira G.C."/>
            <person name="Chen F."/>
            <person name="Chen W."/>
            <person name="Choi C."/>
            <person name="Clum A."/>
            <person name="Dos Santos R.A."/>
            <person name="Damasio A.R."/>
            <person name="Diallinas G."/>
            <person name="Emri T."/>
            <person name="Fekete E."/>
            <person name="Flipphi M."/>
            <person name="Freyberg S."/>
            <person name="Gallo A."/>
            <person name="Gournas C."/>
            <person name="Habgood R."/>
            <person name="Hainaut M."/>
            <person name="Harispe M.L."/>
            <person name="Henrissat B."/>
            <person name="Hilden K.S."/>
            <person name="Hope R."/>
            <person name="Hossain A."/>
            <person name="Karabika E."/>
            <person name="Karaffa L."/>
            <person name="Karanyi Z."/>
            <person name="Krasevec N."/>
            <person name="Kuo A."/>
            <person name="Kusch H."/>
            <person name="LaButti K."/>
            <person name="Lagendijk E.L."/>
            <person name="Lapidus A."/>
            <person name="Levasseur A."/>
            <person name="Lindquist E."/>
            <person name="Lipzen A."/>
            <person name="Logrieco A.F."/>
            <person name="MacCabe A."/>
            <person name="Maekelae M.R."/>
            <person name="Malavazi I."/>
            <person name="Melin P."/>
            <person name="Meyer V."/>
            <person name="Mielnichuk N."/>
            <person name="Miskei M."/>
            <person name="Molnar A.P."/>
            <person name="Mule G."/>
            <person name="Ngan C.Y."/>
            <person name="Orejas M."/>
            <person name="Orosz E."/>
            <person name="Ouedraogo J.P."/>
            <person name="Overkamp K.M."/>
            <person name="Park H.-S."/>
            <person name="Perrone G."/>
            <person name="Piumi F."/>
            <person name="Punt P.J."/>
            <person name="Ram A.F."/>
            <person name="Ramon A."/>
            <person name="Rauscher S."/>
            <person name="Record E."/>
            <person name="Riano-Pachon D.M."/>
            <person name="Robert V."/>
            <person name="Roehrig J."/>
            <person name="Ruller R."/>
            <person name="Salamov A."/>
            <person name="Salih N.S."/>
            <person name="Samson R.A."/>
            <person name="Sandor E."/>
            <person name="Sanguinetti M."/>
            <person name="Schuetze T."/>
            <person name="Sepcic K."/>
            <person name="Shelest E."/>
            <person name="Sherlock G."/>
            <person name="Sophianopoulou V."/>
            <person name="Squina F.M."/>
            <person name="Sun H."/>
            <person name="Susca A."/>
            <person name="Todd R.B."/>
            <person name="Tsang A."/>
            <person name="Unkles S.E."/>
            <person name="van de Wiele N."/>
            <person name="van Rossen-Uffink D."/>
            <person name="Oliveira J.V."/>
            <person name="Vesth T.C."/>
            <person name="Visser J."/>
            <person name="Yu J.-H."/>
            <person name="Zhou M."/>
            <person name="Andersen M.R."/>
            <person name="Archer D.B."/>
            <person name="Baker S.E."/>
            <person name="Benoit I."/>
            <person name="Brakhage A.A."/>
            <person name="Braus G.H."/>
            <person name="Fischer R."/>
            <person name="Frisvad J.C."/>
            <person name="Goldman G.H."/>
            <person name="Houbraken J."/>
            <person name="Oakley B."/>
            <person name="Pocsi I."/>
            <person name="Scazzocchio C."/>
            <person name="Seiboth B."/>
            <person name="vanKuyk P.A."/>
            <person name="Wortman J."/>
            <person name="Dyer P.S."/>
            <person name="Grigoriev I.V."/>
        </authorList>
    </citation>
    <scope>NUCLEOTIDE SEQUENCE [LARGE SCALE GENOMIC DNA]</scope>
    <source>
        <strain evidence="3">CBS 593.65</strain>
    </source>
</reference>
<protein>
    <submittedName>
        <fullName evidence="2">Uncharacterized protein</fullName>
    </submittedName>
</protein>
<dbReference type="AlphaFoldDB" id="A0A1L9TXS5"/>
<dbReference type="GeneID" id="63767388"/>
<keyword evidence="1" id="KW-1133">Transmembrane helix</keyword>
<accession>A0A1L9TXS5</accession>
<dbReference type="RefSeq" id="XP_040707988.1">
    <property type="nucleotide sequence ID" value="XM_040851315.1"/>
</dbReference>
<feature type="transmembrane region" description="Helical" evidence="1">
    <location>
        <begin position="199"/>
        <end position="219"/>
    </location>
</feature>
<organism evidence="2 3">
    <name type="scientific">Aspergillus sydowii CBS 593.65</name>
    <dbReference type="NCBI Taxonomy" id="1036612"/>
    <lineage>
        <taxon>Eukaryota</taxon>
        <taxon>Fungi</taxon>
        <taxon>Dikarya</taxon>
        <taxon>Ascomycota</taxon>
        <taxon>Pezizomycotina</taxon>
        <taxon>Eurotiomycetes</taxon>
        <taxon>Eurotiomycetidae</taxon>
        <taxon>Eurotiales</taxon>
        <taxon>Aspergillaceae</taxon>
        <taxon>Aspergillus</taxon>
        <taxon>Aspergillus subgen. Nidulantes</taxon>
    </lineage>
</organism>
<feature type="transmembrane region" description="Helical" evidence="1">
    <location>
        <begin position="38"/>
        <end position="59"/>
    </location>
</feature>
<evidence type="ECO:0000313" key="2">
    <source>
        <dbReference type="EMBL" id="OJJ64182.1"/>
    </source>
</evidence>
<evidence type="ECO:0000313" key="3">
    <source>
        <dbReference type="Proteomes" id="UP000184356"/>
    </source>
</evidence>
<dbReference type="Proteomes" id="UP000184356">
    <property type="component" value="Unassembled WGS sequence"/>
</dbReference>
<name>A0A1L9TXS5_9EURO</name>
<dbReference type="VEuPathDB" id="FungiDB:ASPSYDRAFT_84205"/>
<keyword evidence="3" id="KW-1185">Reference proteome</keyword>
<feature type="transmembrane region" description="Helical" evidence="1">
    <location>
        <begin position="172"/>
        <end position="193"/>
    </location>
</feature>
<keyword evidence="1" id="KW-0472">Membrane</keyword>
<keyword evidence="1" id="KW-0812">Transmembrane</keyword>